<sequence length="597" mass="65673">MGCSPGPKTAASDQWQTPTEWALLMAQQEKQVYLHCRMLNDIARAQLAAGEKEQALQTLKPTLELIAKTDGLVGKNSTQEAIIKTVLELGEYESAIQTAENFTNPSLTDPIFKEIAFALIEAGKVSEAVEAVQKLKNEGSAIRVCESVAGALVQKGQQQQAMEFVEQIPQLNIKGAALCAMAVVYFEQGDSRQAYELLKPVENMYEKVDDETKIDQLMTRRDQLLTKFVNALARGGNSKRALEFTEFIKDRDFAAVVAYQSVIVTLIASSDVKQALKIANKIEDLESRNREQQKIAEIIARDSDDYEQAMEISNKIQNSGFQYSTIKFDALANIAVTIASKSGDYERALKVIDAIGEKENAAERKYYKKSALEDLTVVAAQSGKGEQTLALVQQIPDLEKIDPLRSLFLENVVVNLIETDNWKSATQVVNLVPSPEIQSRLLLLIANELARKGETAEALGITQKIKENRRKDSALSLVAARMSEAGNTDDALKAASQIIDKSEQAETFISIASKMLRMGNEAKGIAVLSKALDLISKNKTISARVYLEMAVMPLACEPLTTAQQKVADKDIVTPLKKSFTPGEKRVANRLLQAVQAK</sequence>
<evidence type="ECO:0000313" key="3">
    <source>
        <dbReference type="Proteomes" id="UP000315647"/>
    </source>
</evidence>
<reference evidence="2 3" key="1">
    <citation type="submission" date="2019-03" db="EMBL/GenBank/DDBJ databases">
        <title>Deep-cultivation of Planctomycetes and their phenomic and genomic characterization uncovers novel biology.</title>
        <authorList>
            <person name="Wiegand S."/>
            <person name="Jogler M."/>
            <person name="Boedeker C."/>
            <person name="Pinto D."/>
            <person name="Vollmers J."/>
            <person name="Rivas-Marin E."/>
            <person name="Kohn T."/>
            <person name="Peeters S.H."/>
            <person name="Heuer A."/>
            <person name="Rast P."/>
            <person name="Oberbeckmann S."/>
            <person name="Bunk B."/>
            <person name="Jeske O."/>
            <person name="Meyerdierks A."/>
            <person name="Storesund J.E."/>
            <person name="Kallscheuer N."/>
            <person name="Luecker S."/>
            <person name="Lage O.M."/>
            <person name="Pohl T."/>
            <person name="Merkel B.J."/>
            <person name="Hornburger P."/>
            <person name="Mueller R.-W."/>
            <person name="Bruemmer F."/>
            <person name="Labrenz M."/>
            <person name="Spormann A.M."/>
            <person name="Op den Camp H."/>
            <person name="Overmann J."/>
            <person name="Amann R."/>
            <person name="Jetten M.S.M."/>
            <person name="Mascher T."/>
            <person name="Medema M.H."/>
            <person name="Devos D.P."/>
            <person name="Kaster A.-K."/>
            <person name="Ovreas L."/>
            <person name="Rohde M."/>
            <person name="Galperin M.Y."/>
            <person name="Jogler C."/>
        </authorList>
    </citation>
    <scope>NUCLEOTIDE SEQUENCE [LARGE SCALE GENOMIC DNA]</scope>
    <source>
        <strain evidence="2 3">Enr10</strain>
    </source>
</reference>
<keyword evidence="1" id="KW-0175">Coiled coil</keyword>
<proteinExistence type="predicted"/>
<dbReference type="AlphaFoldDB" id="A0A517PZL3"/>
<dbReference type="InterPro" id="IPR011990">
    <property type="entry name" value="TPR-like_helical_dom_sf"/>
</dbReference>
<dbReference type="PANTHER" id="PTHR10098">
    <property type="entry name" value="RAPSYN-RELATED"/>
    <property type="match status" value="1"/>
</dbReference>
<dbReference type="Proteomes" id="UP000315647">
    <property type="component" value="Chromosome"/>
</dbReference>
<evidence type="ECO:0000256" key="1">
    <source>
        <dbReference type="SAM" id="Coils"/>
    </source>
</evidence>
<gene>
    <name evidence="2" type="ORF">Enr10x_01110</name>
</gene>
<dbReference type="Gene3D" id="1.25.40.10">
    <property type="entry name" value="Tetratricopeptide repeat domain"/>
    <property type="match status" value="3"/>
</dbReference>
<evidence type="ECO:0000313" key="2">
    <source>
        <dbReference type="EMBL" id="QDT24819.1"/>
    </source>
</evidence>
<protein>
    <submittedName>
        <fullName evidence="2">Anaphase-promoting complex, cyclosome, subunit 3</fullName>
    </submittedName>
</protein>
<feature type="coiled-coil region" evidence="1">
    <location>
        <begin position="275"/>
        <end position="302"/>
    </location>
</feature>
<organism evidence="2 3">
    <name type="scientific">Gimesia panareensis</name>
    <dbReference type="NCBI Taxonomy" id="2527978"/>
    <lineage>
        <taxon>Bacteria</taxon>
        <taxon>Pseudomonadati</taxon>
        <taxon>Planctomycetota</taxon>
        <taxon>Planctomycetia</taxon>
        <taxon>Planctomycetales</taxon>
        <taxon>Planctomycetaceae</taxon>
        <taxon>Gimesia</taxon>
    </lineage>
</organism>
<dbReference type="SUPFAM" id="SSF48452">
    <property type="entry name" value="TPR-like"/>
    <property type="match status" value="2"/>
</dbReference>
<keyword evidence="3" id="KW-1185">Reference proteome</keyword>
<dbReference type="EMBL" id="CP037421">
    <property type="protein sequence ID" value="QDT24819.1"/>
    <property type="molecule type" value="Genomic_DNA"/>
</dbReference>
<name>A0A517PZL3_9PLAN</name>
<accession>A0A517PZL3</accession>